<dbReference type="PANTHER" id="PTHR48475:SF2">
    <property type="entry name" value="RIBONUCLEASE H"/>
    <property type="match status" value="1"/>
</dbReference>
<dbReference type="GO" id="GO:0015074">
    <property type="term" value="P:DNA integration"/>
    <property type="evidence" value="ECO:0007669"/>
    <property type="project" value="InterPro"/>
</dbReference>
<dbReference type="PANTHER" id="PTHR48475">
    <property type="entry name" value="RIBONUCLEASE H"/>
    <property type="match status" value="1"/>
</dbReference>
<protein>
    <submittedName>
        <fullName evidence="4">Uncharacterized protein</fullName>
    </submittedName>
</protein>
<proteinExistence type="predicted"/>
<dbReference type="InterPro" id="IPR041588">
    <property type="entry name" value="Integrase_H2C2"/>
</dbReference>
<dbReference type="PROSITE" id="PS50879">
    <property type="entry name" value="RNASE_H_1"/>
    <property type="match status" value="1"/>
</dbReference>
<dbReference type="InterPro" id="IPR043502">
    <property type="entry name" value="DNA/RNA_pol_sf"/>
</dbReference>
<dbReference type="SUPFAM" id="SSF56672">
    <property type="entry name" value="DNA/RNA polymerases"/>
    <property type="match status" value="1"/>
</dbReference>
<gene>
    <name evidence="4" type="ORF">QVD17_08813</name>
</gene>
<dbReference type="AlphaFoldDB" id="A0AAD8L3B6"/>
<evidence type="ECO:0000313" key="4">
    <source>
        <dbReference type="EMBL" id="KAK1431976.1"/>
    </source>
</evidence>
<dbReference type="Pfam" id="PF00665">
    <property type="entry name" value="rve"/>
    <property type="match status" value="1"/>
</dbReference>
<dbReference type="InterPro" id="IPR043128">
    <property type="entry name" value="Rev_trsase/Diguanyl_cyclase"/>
</dbReference>
<dbReference type="Gene3D" id="1.10.340.70">
    <property type="match status" value="1"/>
</dbReference>
<feature type="coiled-coil region" evidence="1">
    <location>
        <begin position="624"/>
        <end position="651"/>
    </location>
</feature>
<evidence type="ECO:0000256" key="1">
    <source>
        <dbReference type="SAM" id="Coils"/>
    </source>
</evidence>
<dbReference type="EMBL" id="JAUHHV010000002">
    <property type="protein sequence ID" value="KAK1431976.1"/>
    <property type="molecule type" value="Genomic_DNA"/>
</dbReference>
<feature type="domain" description="RNase H type-1" evidence="2">
    <location>
        <begin position="164"/>
        <end position="293"/>
    </location>
</feature>
<dbReference type="InterPro" id="IPR036397">
    <property type="entry name" value="RNaseH_sf"/>
</dbReference>
<dbReference type="SUPFAM" id="SSF53098">
    <property type="entry name" value="Ribonuclease H-like"/>
    <property type="match status" value="2"/>
</dbReference>
<dbReference type="GO" id="GO:0003676">
    <property type="term" value="F:nucleic acid binding"/>
    <property type="evidence" value="ECO:0007669"/>
    <property type="project" value="InterPro"/>
</dbReference>
<dbReference type="Pfam" id="PF13456">
    <property type="entry name" value="RVT_3"/>
    <property type="match status" value="1"/>
</dbReference>
<dbReference type="InterPro" id="IPR001584">
    <property type="entry name" value="Integrase_cat-core"/>
</dbReference>
<feature type="domain" description="Integrase catalytic" evidence="3">
    <location>
        <begin position="449"/>
        <end position="608"/>
    </location>
</feature>
<dbReference type="Proteomes" id="UP001229421">
    <property type="component" value="Unassembled WGS sequence"/>
</dbReference>
<dbReference type="InterPro" id="IPR041577">
    <property type="entry name" value="RT_RNaseH_2"/>
</dbReference>
<keyword evidence="5" id="KW-1185">Reference proteome</keyword>
<evidence type="ECO:0000259" key="2">
    <source>
        <dbReference type="PROSITE" id="PS50879"/>
    </source>
</evidence>
<accession>A0AAD8L3B6</accession>
<dbReference type="Pfam" id="PF17921">
    <property type="entry name" value="Integrase_H2C2"/>
    <property type="match status" value="1"/>
</dbReference>
<keyword evidence="1" id="KW-0175">Coiled coil</keyword>
<evidence type="ECO:0000259" key="3">
    <source>
        <dbReference type="PROSITE" id="PS50994"/>
    </source>
</evidence>
<dbReference type="InterPro" id="IPR012337">
    <property type="entry name" value="RNaseH-like_sf"/>
</dbReference>
<comment type="caution">
    <text evidence="4">The sequence shown here is derived from an EMBL/GenBank/DDBJ whole genome shotgun (WGS) entry which is preliminary data.</text>
</comment>
<organism evidence="4 5">
    <name type="scientific">Tagetes erecta</name>
    <name type="common">African marigold</name>
    <dbReference type="NCBI Taxonomy" id="13708"/>
    <lineage>
        <taxon>Eukaryota</taxon>
        <taxon>Viridiplantae</taxon>
        <taxon>Streptophyta</taxon>
        <taxon>Embryophyta</taxon>
        <taxon>Tracheophyta</taxon>
        <taxon>Spermatophyta</taxon>
        <taxon>Magnoliopsida</taxon>
        <taxon>eudicotyledons</taxon>
        <taxon>Gunneridae</taxon>
        <taxon>Pentapetalae</taxon>
        <taxon>asterids</taxon>
        <taxon>campanulids</taxon>
        <taxon>Asterales</taxon>
        <taxon>Asteraceae</taxon>
        <taxon>Asteroideae</taxon>
        <taxon>Heliantheae alliance</taxon>
        <taxon>Tageteae</taxon>
        <taxon>Tagetes</taxon>
    </lineage>
</organism>
<sequence length="736" mass="83350">MPFIKTLRNNLGKNKFQWTEEAEAAFQDMKKYLTHLPTLTAPQDNEILTLYIAASNSAISSVLITDRDGIQLPIYFVSRALTPPETRYHIMEKLVLALVHTSRRLKRYFQAHQIEVLTGQPIQQILRRPDISGRLAKWAIELDVPEDKKEDIKELLVKPGKERDIGTWSLHTDGSSNEEESGAGLILTSPEGVELTYAIRMEFETTNNEAEYEALIAGLRQAKELGAHNIQAYVDSLLVANQINGLYDAKDPTMEKYLKATQACIQQFASFSVTQISRSKNKKADALSKLASLGFNHLAKEVRIQTLANPTIEAILVGSIETTSTNWMTPIIKFLSTGELPEDKKEARKIRTKALQYYEQDGVLYQRSYLGPHLRCVDEEEADYLIREIHMGICGIHAGPMMVVAKLMSTDYYWPGMHLSAVEELQKCQSCQQHAPLTHRPKNELVPVMAAWPFQKLAIDIIGPFPEAPGRIKFLLVAIDYFTKWVEAKPLATITGLQVKKFLWEQIVCRFGLPLYLVSDNGKQFADNPVKNWCQELHISQIFTSVAHPQGNGQVERANRSLVEGIKTRITNGGSNWVEELPHVLWAHRTMHKTLNGETPYSLTYGSEAVIPAEIGLPSPRVLSQEDADNNNLLRQNLDMLEERREIAAVKEARYKGVMERYYNKNCLPYTFKVGEYVFRDNHASKSAPQGKLGVTWEGPYRVQKIHEKGTYTLESLAGTPLPRTWNAAQLRKCYI</sequence>
<dbReference type="GO" id="GO:0004523">
    <property type="term" value="F:RNA-DNA hybrid ribonuclease activity"/>
    <property type="evidence" value="ECO:0007669"/>
    <property type="project" value="InterPro"/>
</dbReference>
<reference evidence="4" key="1">
    <citation type="journal article" date="2023" name="bioRxiv">
        <title>Improved chromosome-level genome assembly for marigold (Tagetes erecta).</title>
        <authorList>
            <person name="Jiang F."/>
            <person name="Yuan L."/>
            <person name="Wang S."/>
            <person name="Wang H."/>
            <person name="Xu D."/>
            <person name="Wang A."/>
            <person name="Fan W."/>
        </authorList>
    </citation>
    <scope>NUCLEOTIDE SEQUENCE</scope>
    <source>
        <strain evidence="4">WSJ</strain>
        <tissue evidence="4">Leaf</tissue>
    </source>
</reference>
<dbReference type="Gene3D" id="3.30.420.10">
    <property type="entry name" value="Ribonuclease H-like superfamily/Ribonuclease H"/>
    <property type="match status" value="2"/>
</dbReference>
<evidence type="ECO:0000313" key="5">
    <source>
        <dbReference type="Proteomes" id="UP001229421"/>
    </source>
</evidence>
<dbReference type="Pfam" id="PF17919">
    <property type="entry name" value="RT_RNaseH_2"/>
    <property type="match status" value="1"/>
</dbReference>
<dbReference type="InterPro" id="IPR002156">
    <property type="entry name" value="RNaseH_domain"/>
</dbReference>
<dbReference type="Gene3D" id="3.30.70.270">
    <property type="match status" value="1"/>
</dbReference>
<name>A0AAD8L3B6_TARER</name>
<dbReference type="CDD" id="cd09279">
    <property type="entry name" value="RNase_HI_like"/>
    <property type="match status" value="1"/>
</dbReference>
<dbReference type="PROSITE" id="PS50994">
    <property type="entry name" value="INTEGRASE"/>
    <property type="match status" value="1"/>
</dbReference>